<reference evidence="5 6" key="1">
    <citation type="journal article" date="2019" name="Int. J. Syst. Evol. Microbiol.">
        <title>The Global Catalogue of Microorganisms (GCM) 10K type strain sequencing project: providing services to taxonomists for standard genome sequencing and annotation.</title>
        <authorList>
            <consortium name="The Broad Institute Genomics Platform"/>
            <consortium name="The Broad Institute Genome Sequencing Center for Infectious Disease"/>
            <person name="Wu L."/>
            <person name="Ma J."/>
        </authorList>
    </citation>
    <scope>NUCLEOTIDE SEQUENCE [LARGE SCALE GENOMIC DNA]</scope>
    <source>
        <strain evidence="5 6">JCM 3325</strain>
    </source>
</reference>
<keyword evidence="1 2" id="KW-0238">DNA-binding</keyword>
<dbReference type="Proteomes" id="UP001501231">
    <property type="component" value="Unassembled WGS sequence"/>
</dbReference>
<dbReference type="SUPFAM" id="SSF46689">
    <property type="entry name" value="Homeodomain-like"/>
    <property type="match status" value="2"/>
</dbReference>
<feature type="domain" description="HTH tetR-type" evidence="4">
    <location>
        <begin position="15"/>
        <end position="75"/>
    </location>
</feature>
<keyword evidence="6" id="KW-1185">Reference proteome</keyword>
<evidence type="ECO:0000313" key="6">
    <source>
        <dbReference type="Proteomes" id="UP001501231"/>
    </source>
</evidence>
<evidence type="ECO:0000259" key="4">
    <source>
        <dbReference type="PROSITE" id="PS50977"/>
    </source>
</evidence>
<dbReference type="PANTHER" id="PTHR30055">
    <property type="entry name" value="HTH-TYPE TRANSCRIPTIONAL REGULATOR RUTR"/>
    <property type="match status" value="1"/>
</dbReference>
<dbReference type="Gene3D" id="1.10.10.60">
    <property type="entry name" value="Homeodomain-like"/>
    <property type="match status" value="2"/>
</dbReference>
<dbReference type="InterPro" id="IPR009057">
    <property type="entry name" value="Homeodomain-like_sf"/>
</dbReference>
<dbReference type="EMBL" id="BAAARW010000012">
    <property type="protein sequence ID" value="GAA2423520.1"/>
    <property type="molecule type" value="Genomic_DNA"/>
</dbReference>
<organism evidence="5 6">
    <name type="scientific">Actinomadura vinacea</name>
    <dbReference type="NCBI Taxonomy" id="115336"/>
    <lineage>
        <taxon>Bacteria</taxon>
        <taxon>Bacillati</taxon>
        <taxon>Actinomycetota</taxon>
        <taxon>Actinomycetes</taxon>
        <taxon>Streptosporangiales</taxon>
        <taxon>Thermomonosporaceae</taxon>
        <taxon>Actinomadura</taxon>
    </lineage>
</organism>
<proteinExistence type="predicted"/>
<feature type="domain" description="HTH tetR-type" evidence="4">
    <location>
        <begin position="216"/>
        <end position="276"/>
    </location>
</feature>
<comment type="caution">
    <text evidence="5">The sequence shown here is derived from an EMBL/GenBank/DDBJ whole genome shotgun (WGS) entry which is preliminary data.</text>
</comment>
<feature type="DNA-binding region" description="H-T-H motif" evidence="2">
    <location>
        <begin position="38"/>
        <end position="57"/>
    </location>
</feature>
<evidence type="ECO:0000256" key="3">
    <source>
        <dbReference type="SAM" id="MobiDB-lite"/>
    </source>
</evidence>
<dbReference type="PROSITE" id="PS50977">
    <property type="entry name" value="HTH_TETR_2"/>
    <property type="match status" value="2"/>
</dbReference>
<evidence type="ECO:0000256" key="2">
    <source>
        <dbReference type="PROSITE-ProRule" id="PRU00335"/>
    </source>
</evidence>
<dbReference type="Pfam" id="PF00440">
    <property type="entry name" value="TetR_N"/>
    <property type="match status" value="2"/>
</dbReference>
<accession>A0ABN3J6Q7</accession>
<feature type="DNA-binding region" description="H-T-H motif" evidence="2">
    <location>
        <begin position="239"/>
        <end position="258"/>
    </location>
</feature>
<name>A0ABN3J6Q7_9ACTN</name>
<gene>
    <name evidence="5" type="ORF">GCM10010191_39450</name>
</gene>
<evidence type="ECO:0000256" key="1">
    <source>
        <dbReference type="ARBA" id="ARBA00023125"/>
    </source>
</evidence>
<evidence type="ECO:0000313" key="5">
    <source>
        <dbReference type="EMBL" id="GAA2423520.1"/>
    </source>
</evidence>
<protein>
    <submittedName>
        <fullName evidence="5">TetR/AcrR family transcriptional regulator</fullName>
    </submittedName>
</protein>
<dbReference type="InterPro" id="IPR001647">
    <property type="entry name" value="HTH_TetR"/>
</dbReference>
<feature type="region of interest" description="Disordered" evidence="3">
    <location>
        <begin position="195"/>
        <end position="215"/>
    </location>
</feature>
<dbReference type="PANTHER" id="PTHR30055:SF237">
    <property type="entry name" value="TRANSCRIPTIONAL REPRESSOR MCE3R"/>
    <property type="match status" value="1"/>
</dbReference>
<sequence>MAEAVPTPPRGTRPRNRRQLIMAAAAELFARDGYAHVSMGDVADAVAVRPSALYQHFRGKDDLLYEVVNHELAAIGSAVESVGTADRRAAIRAIVAASLDHRGTGVLWQRESRHLAPAARDRLREQLVTTGRRYAELVGPRRPELAAPRRELITWASLAALMSISFQRIRLPRAEYEELLAAIAEDVLDARIEPSGEEAPAASTPSTGPLTSVEPLTRRDELLSAAARLFAERGYRTVGVDDVGAAVGITGPSVYHHFDGKLDLLVTIMLRGAEQLRHQMSRLLPLSTDDAAALRGLAHSYTAYSFANSDVMDLLIAETAHLPDRERTAIRDVQRSYVAEWVRLLREIHGGLSDGHARVRVQAALNVINDTARTPSLRTQAGIVPAVCAIVRSVLRLTP</sequence>
<dbReference type="PRINTS" id="PR00455">
    <property type="entry name" value="HTHTETR"/>
</dbReference>
<dbReference type="InterPro" id="IPR050109">
    <property type="entry name" value="HTH-type_TetR-like_transc_reg"/>
</dbReference>
<dbReference type="Gene3D" id="1.10.357.10">
    <property type="entry name" value="Tetracycline Repressor, domain 2"/>
    <property type="match status" value="2"/>
</dbReference>